<dbReference type="InterPro" id="IPR055357">
    <property type="entry name" value="LRR_At1g61320_AtMIF1"/>
</dbReference>
<protein>
    <recommendedName>
        <fullName evidence="1">F-box domain-containing protein</fullName>
    </recommendedName>
</protein>
<name>A0A484N4Z3_9ASTE</name>
<dbReference type="InterPro" id="IPR032675">
    <property type="entry name" value="LRR_dom_sf"/>
</dbReference>
<organism evidence="2 3">
    <name type="scientific">Cuscuta campestris</name>
    <dbReference type="NCBI Taxonomy" id="132261"/>
    <lineage>
        <taxon>Eukaryota</taxon>
        <taxon>Viridiplantae</taxon>
        <taxon>Streptophyta</taxon>
        <taxon>Embryophyta</taxon>
        <taxon>Tracheophyta</taxon>
        <taxon>Spermatophyta</taxon>
        <taxon>Magnoliopsida</taxon>
        <taxon>eudicotyledons</taxon>
        <taxon>Gunneridae</taxon>
        <taxon>Pentapetalae</taxon>
        <taxon>asterids</taxon>
        <taxon>lamiids</taxon>
        <taxon>Solanales</taxon>
        <taxon>Convolvulaceae</taxon>
        <taxon>Cuscuteae</taxon>
        <taxon>Cuscuta</taxon>
        <taxon>Cuscuta subgen. Grammica</taxon>
        <taxon>Cuscuta sect. Cleistogrammica</taxon>
    </lineage>
</organism>
<dbReference type="EMBL" id="OOIL02005599">
    <property type="protein sequence ID" value="VFQ95328.1"/>
    <property type="molecule type" value="Genomic_DNA"/>
</dbReference>
<dbReference type="Gene3D" id="1.20.1280.50">
    <property type="match status" value="1"/>
</dbReference>
<dbReference type="PANTHER" id="PTHR31639">
    <property type="entry name" value="F-BOX PROTEIN-LIKE"/>
    <property type="match status" value="1"/>
</dbReference>
<keyword evidence="3" id="KW-1185">Reference proteome</keyword>
<dbReference type="InterPro" id="IPR036047">
    <property type="entry name" value="F-box-like_dom_sf"/>
</dbReference>
<reference evidence="2 3" key="1">
    <citation type="submission" date="2018-04" db="EMBL/GenBank/DDBJ databases">
        <authorList>
            <person name="Vogel A."/>
        </authorList>
    </citation>
    <scope>NUCLEOTIDE SEQUENCE [LARGE SCALE GENOMIC DNA]</scope>
</reference>
<gene>
    <name evidence="2" type="ORF">CCAM_LOCUS37104</name>
</gene>
<evidence type="ECO:0000259" key="1">
    <source>
        <dbReference type="SMART" id="SM00256"/>
    </source>
</evidence>
<dbReference type="SMART" id="SM00256">
    <property type="entry name" value="FBOX"/>
    <property type="match status" value="1"/>
</dbReference>
<sequence>MAGRDRISQLPIEILDHIMGFLPIQQAAKIAVLSKVWRDAWSGLTRCCFDHHFFRYFENRLREEANECIEKPSCWNVIKKVILEHKGSIRKFVFLFSSFRKVNVRLQPCDLDESLLLVTQRGVEEIRLSFGFNEYKLLDCVSSCSTLVRLYLQGFSIDPQNATWTLPSATSLSFDFVYFGTRNLSNYVFDVPKLEDLSFINCKDIFLFDITTRSLHNLTINSCYSSKIGSFLPVNMDLKSICTLAFDIDSLQDFLRKTTRKGLSIQLPTLTVEILKLSGFCFQDKAGVSAFVRLLCKCPKLRSLEIKFQTVVRTLYFIFRGKRFGQSFCCIHVHSIICSKYLIVGLFLLYIV</sequence>
<evidence type="ECO:0000313" key="2">
    <source>
        <dbReference type="EMBL" id="VFQ95328.1"/>
    </source>
</evidence>
<dbReference type="Proteomes" id="UP000595140">
    <property type="component" value="Unassembled WGS sequence"/>
</dbReference>
<dbReference type="PANTHER" id="PTHR31639:SF256">
    <property type="entry name" value="OS07G0242900 PROTEIN"/>
    <property type="match status" value="1"/>
</dbReference>
<feature type="domain" description="F-box" evidence="1">
    <location>
        <begin position="10"/>
        <end position="51"/>
    </location>
</feature>
<dbReference type="Pfam" id="PF00646">
    <property type="entry name" value="F-box"/>
    <property type="match status" value="1"/>
</dbReference>
<dbReference type="SUPFAM" id="SSF81383">
    <property type="entry name" value="F-box domain"/>
    <property type="match status" value="1"/>
</dbReference>
<dbReference type="OrthoDB" id="1282595at2759"/>
<dbReference type="InterPro" id="IPR001810">
    <property type="entry name" value="F-box_dom"/>
</dbReference>
<dbReference type="Pfam" id="PF23622">
    <property type="entry name" value="LRR_At1g61320_AtMIF1"/>
    <property type="match status" value="1"/>
</dbReference>
<proteinExistence type="predicted"/>
<accession>A0A484N4Z3</accession>
<evidence type="ECO:0000313" key="3">
    <source>
        <dbReference type="Proteomes" id="UP000595140"/>
    </source>
</evidence>
<dbReference type="AlphaFoldDB" id="A0A484N4Z3"/>
<dbReference type="SUPFAM" id="SSF52047">
    <property type="entry name" value="RNI-like"/>
    <property type="match status" value="1"/>
</dbReference>
<dbReference type="Gene3D" id="3.80.10.10">
    <property type="entry name" value="Ribonuclease Inhibitor"/>
    <property type="match status" value="1"/>
</dbReference>